<sequence>MRNKLLLTGTALLVGFGIFAGVYFYYLPSQMVNRYLTDFNSYSDNRTLYPNEISRFLSFHQVHSLPSPSVKLKIKDSAFNSREVLANFEIITYAGKKQVADVYYGMLAFSMVRDQLDWRIESVKVVREMGKAGR</sequence>
<keyword evidence="2" id="KW-1185">Reference proteome</keyword>
<organism evidence="1 2">
    <name type="scientific">Paenibacillus roseus</name>
    <dbReference type="NCBI Taxonomy" id="2798579"/>
    <lineage>
        <taxon>Bacteria</taxon>
        <taxon>Bacillati</taxon>
        <taxon>Bacillota</taxon>
        <taxon>Bacilli</taxon>
        <taxon>Bacillales</taxon>
        <taxon>Paenibacillaceae</taxon>
        <taxon>Paenibacillus</taxon>
    </lineage>
</organism>
<comment type="caution">
    <text evidence="1">The sequence shown here is derived from an EMBL/GenBank/DDBJ whole genome shotgun (WGS) entry which is preliminary data.</text>
</comment>
<dbReference type="RefSeq" id="WP_199020141.1">
    <property type="nucleotide sequence ID" value="NZ_JAELUP010000077.1"/>
</dbReference>
<name>A0A934J6F6_9BACL</name>
<gene>
    <name evidence="1" type="ORF">JFN88_15295</name>
</gene>
<accession>A0A934J6F6</accession>
<dbReference type="Proteomes" id="UP000640274">
    <property type="component" value="Unassembled WGS sequence"/>
</dbReference>
<protein>
    <submittedName>
        <fullName evidence="1">Uncharacterized protein</fullName>
    </submittedName>
</protein>
<dbReference type="AlphaFoldDB" id="A0A934J6F6"/>
<evidence type="ECO:0000313" key="1">
    <source>
        <dbReference type="EMBL" id="MBJ6362599.1"/>
    </source>
</evidence>
<proteinExistence type="predicted"/>
<reference evidence="1" key="1">
    <citation type="submission" date="2020-12" db="EMBL/GenBank/DDBJ databases">
        <authorList>
            <person name="Huq M.A."/>
        </authorList>
    </citation>
    <scope>NUCLEOTIDE SEQUENCE</scope>
    <source>
        <strain evidence="1">MAHUQ-46</strain>
    </source>
</reference>
<evidence type="ECO:0000313" key="2">
    <source>
        <dbReference type="Proteomes" id="UP000640274"/>
    </source>
</evidence>
<dbReference type="EMBL" id="JAELUP010000077">
    <property type="protein sequence ID" value="MBJ6362599.1"/>
    <property type="molecule type" value="Genomic_DNA"/>
</dbReference>